<keyword evidence="3" id="KW-1185">Reference proteome</keyword>
<reference evidence="3" key="1">
    <citation type="submission" date="2016-03" db="EMBL/GenBank/DDBJ databases">
        <authorList>
            <person name="Heylen K."/>
            <person name="De Vos P."/>
            <person name="Vekeman B."/>
        </authorList>
    </citation>
    <scope>NUCLEOTIDE SEQUENCE [LARGE SCALE GENOMIC DNA]</scope>
    <source>
        <strain evidence="3">R-45383</strain>
    </source>
</reference>
<gene>
    <name evidence="2" type="ORF">A1355_23885</name>
</gene>
<proteinExistence type="predicted"/>
<dbReference type="Proteomes" id="UP000077628">
    <property type="component" value="Unassembled WGS sequence"/>
</dbReference>
<dbReference type="RefSeq" id="WP_064027301.1">
    <property type="nucleotide sequence ID" value="NZ_LUUK01000126.1"/>
</dbReference>
<feature type="transmembrane region" description="Helical" evidence="1">
    <location>
        <begin position="59"/>
        <end position="78"/>
    </location>
</feature>
<organism evidence="2 3">
    <name type="scientific">Methylomonas koyamae</name>
    <dbReference type="NCBI Taxonomy" id="702114"/>
    <lineage>
        <taxon>Bacteria</taxon>
        <taxon>Pseudomonadati</taxon>
        <taxon>Pseudomonadota</taxon>
        <taxon>Gammaproteobacteria</taxon>
        <taxon>Methylococcales</taxon>
        <taxon>Methylococcaceae</taxon>
        <taxon>Methylomonas</taxon>
    </lineage>
</organism>
<accession>A0A177NRF6</accession>
<keyword evidence="1" id="KW-1133">Transmembrane helix</keyword>
<keyword evidence="1" id="KW-0812">Transmembrane</keyword>
<name>A0A177NRF6_9GAMM</name>
<keyword evidence="1" id="KW-0472">Membrane</keyword>
<evidence type="ECO:0000313" key="2">
    <source>
        <dbReference type="EMBL" id="OAI20626.1"/>
    </source>
</evidence>
<evidence type="ECO:0000256" key="1">
    <source>
        <dbReference type="SAM" id="Phobius"/>
    </source>
</evidence>
<evidence type="ECO:0000313" key="3">
    <source>
        <dbReference type="Proteomes" id="UP000077628"/>
    </source>
</evidence>
<protein>
    <submittedName>
        <fullName evidence="2">Uncharacterized protein</fullName>
    </submittedName>
</protein>
<sequence>MLALIFDALGSYFLIQKISRWLYLIPLAVLLGIVSSFSTNLAMHYIWPDLFPPGEAAMRAVTGSVLHPFFCVFCMWWFRRKKFKAQAISETSS</sequence>
<feature type="transmembrane region" description="Helical" evidence="1">
    <location>
        <begin position="21"/>
        <end position="47"/>
    </location>
</feature>
<dbReference type="AlphaFoldDB" id="A0A177NRF6"/>
<comment type="caution">
    <text evidence="2">The sequence shown here is derived from an EMBL/GenBank/DDBJ whole genome shotgun (WGS) entry which is preliminary data.</text>
</comment>
<dbReference type="EMBL" id="LUUK01000126">
    <property type="protein sequence ID" value="OAI20626.1"/>
    <property type="molecule type" value="Genomic_DNA"/>
</dbReference>